<dbReference type="EMBL" id="LR914784">
    <property type="protein sequence ID" value="CAD7254990.1"/>
    <property type="molecule type" value="Genomic_DNA"/>
</dbReference>
<name>A0A7R9AIW0_9CRUS</name>
<feature type="region of interest" description="Disordered" evidence="1">
    <location>
        <begin position="161"/>
        <end position="207"/>
    </location>
</feature>
<reference evidence="2" key="1">
    <citation type="submission" date="2020-11" db="EMBL/GenBank/DDBJ databases">
        <authorList>
            <person name="Tran Van P."/>
        </authorList>
    </citation>
    <scope>NUCLEOTIDE SEQUENCE</scope>
</reference>
<dbReference type="AlphaFoldDB" id="A0A7R9AIW0"/>
<protein>
    <submittedName>
        <fullName evidence="2">Uncharacterized protein</fullName>
    </submittedName>
</protein>
<proteinExistence type="predicted"/>
<feature type="non-terminal residue" evidence="2">
    <location>
        <position position="207"/>
    </location>
</feature>
<feature type="non-terminal residue" evidence="2">
    <location>
        <position position="1"/>
    </location>
</feature>
<sequence>FDFERPRERFGTLCKEESHSELILIGFPGVRFPSATFAAFSGLNASDSHWNLDMKELEYSPSAKDTDDKRINHLLDVSMFKPYRRYGRAPRYRRQAVCDRDLGQTSHNRTYVNMRRYISDHASRHAACHKKALKAGNKANGNVPNGKNLKNVSFAVDRIDESAQKSTPQKNERKGTPTHSVEVNEESDRMPNDDEGIIFFTASGRSS</sequence>
<evidence type="ECO:0000313" key="3">
    <source>
        <dbReference type="Proteomes" id="UP000677054"/>
    </source>
</evidence>
<gene>
    <name evidence="2" type="ORF">DSTB1V02_LOCUS14736</name>
</gene>
<dbReference type="Proteomes" id="UP000677054">
    <property type="component" value="Unassembled WGS sequence"/>
</dbReference>
<dbReference type="EMBL" id="CAJPEV010015266">
    <property type="protein sequence ID" value="CAG0907130.1"/>
    <property type="molecule type" value="Genomic_DNA"/>
</dbReference>
<evidence type="ECO:0000256" key="1">
    <source>
        <dbReference type="SAM" id="MobiDB-lite"/>
    </source>
</evidence>
<keyword evidence="3" id="KW-1185">Reference proteome</keyword>
<accession>A0A7R9AIW0</accession>
<organism evidence="2">
    <name type="scientific">Darwinula stevensoni</name>
    <dbReference type="NCBI Taxonomy" id="69355"/>
    <lineage>
        <taxon>Eukaryota</taxon>
        <taxon>Metazoa</taxon>
        <taxon>Ecdysozoa</taxon>
        <taxon>Arthropoda</taxon>
        <taxon>Crustacea</taxon>
        <taxon>Oligostraca</taxon>
        <taxon>Ostracoda</taxon>
        <taxon>Podocopa</taxon>
        <taxon>Podocopida</taxon>
        <taxon>Darwinulocopina</taxon>
        <taxon>Darwinuloidea</taxon>
        <taxon>Darwinulidae</taxon>
        <taxon>Darwinula</taxon>
    </lineage>
</organism>
<evidence type="ECO:0000313" key="2">
    <source>
        <dbReference type="EMBL" id="CAD7254990.1"/>
    </source>
</evidence>